<feature type="transmembrane region" description="Helical" evidence="10">
    <location>
        <begin position="241"/>
        <end position="266"/>
    </location>
</feature>
<keyword evidence="5 10" id="KW-1133">Transmembrane helix</keyword>
<keyword evidence="9" id="KW-1015">Disulfide bond</keyword>
<reference evidence="11" key="1">
    <citation type="submission" date="2017-12" db="EMBL/GenBank/DDBJ databases">
        <title>High-resolution comparative analysis of great ape genomes.</title>
        <authorList>
            <person name="Pollen A."/>
            <person name="Hastie A."/>
            <person name="Hormozdiari F."/>
            <person name="Dougherty M."/>
            <person name="Liu R."/>
            <person name="Chaisson M."/>
            <person name="Hoppe E."/>
            <person name="Hill C."/>
            <person name="Pang A."/>
            <person name="Hillier L."/>
            <person name="Baker C."/>
            <person name="Armstrong J."/>
            <person name="Shendure J."/>
            <person name="Paten B."/>
            <person name="Wilson R."/>
            <person name="Chao H."/>
            <person name="Schneider V."/>
            <person name="Ventura M."/>
            <person name="Kronenberg Z."/>
            <person name="Murali S."/>
            <person name="Gordon D."/>
            <person name="Cantsilieris S."/>
            <person name="Munson K."/>
            <person name="Nelson B."/>
            <person name="Raja A."/>
            <person name="Underwood J."/>
            <person name="Diekhans M."/>
            <person name="Fiddes I."/>
            <person name="Haussler D."/>
            <person name="Eichler E."/>
        </authorList>
    </citation>
    <scope>NUCLEOTIDE SEQUENCE [LARGE SCALE GENOMIC DNA]</scope>
    <source>
        <strain evidence="11">Susie</strain>
    </source>
</reference>
<dbReference type="Gene3D" id="1.10.1450.10">
    <property type="entry name" value="Tetraspanin"/>
    <property type="match status" value="1"/>
</dbReference>
<dbReference type="PRINTS" id="PR00259">
    <property type="entry name" value="TMFOUR"/>
</dbReference>
<feature type="transmembrane region" description="Helical" evidence="10">
    <location>
        <begin position="48"/>
        <end position="68"/>
    </location>
</feature>
<dbReference type="PANTHER" id="PTHR19282:SF380">
    <property type="entry name" value="TETRASPANIN-8"/>
    <property type="match status" value="1"/>
</dbReference>
<evidence type="ECO:0000256" key="7">
    <source>
        <dbReference type="ARBA" id="ARBA00023180"/>
    </source>
</evidence>
<keyword evidence="3" id="KW-1003">Cell membrane</keyword>
<dbReference type="GO" id="GO:0005886">
    <property type="term" value="C:plasma membrane"/>
    <property type="evidence" value="ECO:0007669"/>
    <property type="project" value="UniProtKB-SubCell"/>
</dbReference>
<evidence type="ECO:0000256" key="4">
    <source>
        <dbReference type="ARBA" id="ARBA00022692"/>
    </source>
</evidence>
<dbReference type="PANTHER" id="PTHR19282">
    <property type="entry name" value="TETRASPANIN"/>
    <property type="match status" value="1"/>
</dbReference>
<dbReference type="Pfam" id="PF00335">
    <property type="entry name" value="Tetraspanin"/>
    <property type="match status" value="1"/>
</dbReference>
<comment type="subcellular location">
    <subcellularLocation>
        <location evidence="1">Cell membrane</location>
        <topology evidence="1">Multi-pass membrane protein</topology>
    </subcellularLocation>
    <subcellularLocation>
        <location evidence="10">Membrane</location>
        <topology evidence="10">Multi-pass membrane protein</topology>
    </subcellularLocation>
</comment>
<evidence type="ECO:0000256" key="2">
    <source>
        <dbReference type="ARBA" id="ARBA00006840"/>
    </source>
</evidence>
<accession>A0A2J8W1A1</accession>
<evidence type="ECO:0000256" key="1">
    <source>
        <dbReference type="ARBA" id="ARBA00004651"/>
    </source>
</evidence>
<keyword evidence="4 10" id="KW-0812">Transmembrane</keyword>
<name>A0A2J8W1A1_PONAB</name>
<feature type="transmembrane region" description="Helical" evidence="10">
    <location>
        <begin position="88"/>
        <end position="113"/>
    </location>
</feature>
<dbReference type="PROSITE" id="PS00421">
    <property type="entry name" value="TM4_1"/>
    <property type="match status" value="1"/>
</dbReference>
<dbReference type="InterPro" id="IPR008952">
    <property type="entry name" value="Tetraspanin_EC2_sf"/>
</dbReference>
<comment type="subunit">
    <text evidence="8">Forms homooligomers. Interacts with MEP1B. Interacts with integrin alpha3/ITGA3. Interacts with RICTOR and MTOR. Interacts with ADAM17. Interacts with ECE1.</text>
</comment>
<evidence type="ECO:0000256" key="5">
    <source>
        <dbReference type="ARBA" id="ARBA00022989"/>
    </source>
</evidence>
<comment type="caution">
    <text evidence="11">The sequence shown here is derived from an EMBL/GenBank/DDBJ whole genome shotgun (WGS) entry which is preliminary data.</text>
</comment>
<feature type="transmembrane region" description="Helical" evidence="10">
    <location>
        <begin position="120"/>
        <end position="144"/>
    </location>
</feature>
<evidence type="ECO:0000313" key="11">
    <source>
        <dbReference type="EMBL" id="PNJ63562.1"/>
    </source>
</evidence>
<dbReference type="AlphaFoldDB" id="A0A2J8W1A1"/>
<gene>
    <name evidence="11" type="ORF">CR201_G0014039</name>
</gene>
<keyword evidence="7" id="KW-0325">Glycoprotein</keyword>
<organism evidence="11">
    <name type="scientific">Pongo abelii</name>
    <name type="common">Sumatran orangutan</name>
    <name type="synonym">Pongo pygmaeus abelii</name>
    <dbReference type="NCBI Taxonomy" id="9601"/>
    <lineage>
        <taxon>Eukaryota</taxon>
        <taxon>Metazoa</taxon>
        <taxon>Chordata</taxon>
        <taxon>Craniata</taxon>
        <taxon>Vertebrata</taxon>
        <taxon>Euteleostomi</taxon>
        <taxon>Mammalia</taxon>
        <taxon>Eutheria</taxon>
        <taxon>Euarchontoglires</taxon>
        <taxon>Primates</taxon>
        <taxon>Haplorrhini</taxon>
        <taxon>Catarrhini</taxon>
        <taxon>Hominidae</taxon>
        <taxon>Pongo</taxon>
    </lineage>
</organism>
<protein>
    <recommendedName>
        <fullName evidence="10">Tetraspanin</fullName>
    </recommendedName>
</protein>
<evidence type="ECO:0000256" key="10">
    <source>
        <dbReference type="RuleBase" id="RU361218"/>
    </source>
</evidence>
<dbReference type="InterPro" id="IPR000301">
    <property type="entry name" value="Tetraspanin_animals"/>
</dbReference>
<evidence type="ECO:0000256" key="8">
    <source>
        <dbReference type="ARBA" id="ARBA00064353"/>
    </source>
</evidence>
<comment type="similarity">
    <text evidence="2 10">Belongs to the tetraspanin (TM4SF) family.</text>
</comment>
<feature type="disulfide bond" evidence="9">
    <location>
        <begin position="187"/>
        <end position="207"/>
    </location>
</feature>
<dbReference type="PIRSF" id="PIRSF002419">
    <property type="entry name" value="Tetraspanin"/>
    <property type="match status" value="1"/>
</dbReference>
<dbReference type="FunFam" id="1.10.1450.10:FF:000031">
    <property type="entry name" value="Tetraspanin"/>
    <property type="match status" value="1"/>
</dbReference>
<dbReference type="CDD" id="cd03154">
    <property type="entry name" value="TM4SF3_like_LEL"/>
    <property type="match status" value="1"/>
</dbReference>
<evidence type="ECO:0000256" key="9">
    <source>
        <dbReference type="PIRSR" id="PIRSR002419-1"/>
    </source>
</evidence>
<sequence>MAGAPPPASLPTCCLISDCCASNQRDSVGVGPSEPAVGVSGCIKYSMFTFNFLFWLCGILILALAIWVRVSNDSQEIFSSEDVGSSSYVAVDILIAVGAIIMILGFLGCCGAIKESRCMLLLFFIGLLLILLLQVTAGILGAVFKSESDRIVNETLYENTKLLSATGESEQQFQEGIIALQKEFKCCGLVNGAADWGNNFQKYPELCDCLDKQRPCQSYNGKEVYKEPCIPFIKDFLAKNLIIVIGIAFGLAVIEILGLVFSMVLYCQIGNK</sequence>
<evidence type="ECO:0000256" key="3">
    <source>
        <dbReference type="ARBA" id="ARBA00022475"/>
    </source>
</evidence>
<dbReference type="InterPro" id="IPR018499">
    <property type="entry name" value="Tetraspanin/Peripherin"/>
</dbReference>
<evidence type="ECO:0000256" key="6">
    <source>
        <dbReference type="ARBA" id="ARBA00023136"/>
    </source>
</evidence>
<proteinExistence type="inferred from homology"/>
<keyword evidence="6 10" id="KW-0472">Membrane</keyword>
<dbReference type="SUPFAM" id="SSF48652">
    <property type="entry name" value="Tetraspanin"/>
    <property type="match status" value="1"/>
</dbReference>
<dbReference type="InterPro" id="IPR018503">
    <property type="entry name" value="Tetraspanin_CS"/>
</dbReference>
<dbReference type="EMBL" id="NDHI03003404">
    <property type="protein sequence ID" value="PNJ63562.1"/>
    <property type="molecule type" value="Genomic_DNA"/>
</dbReference>